<dbReference type="Pfam" id="PF08242">
    <property type="entry name" value="Methyltransf_12"/>
    <property type="match status" value="1"/>
</dbReference>
<accession>A0A2P1AM86</accession>
<dbReference type="PROSITE" id="PS00012">
    <property type="entry name" value="PHOSPHOPANTETHEINE"/>
    <property type="match status" value="2"/>
</dbReference>
<dbReference type="Gene3D" id="3.40.50.720">
    <property type="entry name" value="NAD(P)-binding Rossmann-like Domain"/>
    <property type="match status" value="1"/>
</dbReference>
<dbReference type="Pfam" id="PF02801">
    <property type="entry name" value="Ketoacyl-synt_C"/>
    <property type="match status" value="1"/>
</dbReference>
<dbReference type="InterPro" id="IPR057326">
    <property type="entry name" value="KR_dom"/>
</dbReference>
<dbReference type="FunFam" id="3.40.366.10:FF:000002">
    <property type="entry name" value="Probable polyketide synthase 2"/>
    <property type="match status" value="1"/>
</dbReference>
<dbReference type="SUPFAM" id="SSF53335">
    <property type="entry name" value="S-adenosyl-L-methionine-dependent methyltransferases"/>
    <property type="match status" value="1"/>
</dbReference>
<dbReference type="Pfam" id="PF14765">
    <property type="entry name" value="PS-DH"/>
    <property type="match status" value="1"/>
</dbReference>
<dbReference type="GO" id="GO:0004312">
    <property type="term" value="F:fatty acid synthase activity"/>
    <property type="evidence" value="ECO:0007669"/>
    <property type="project" value="TreeGrafter"/>
</dbReference>
<dbReference type="InterPro" id="IPR036291">
    <property type="entry name" value="NAD(P)-bd_dom_sf"/>
</dbReference>
<dbReference type="InterPro" id="IPR001227">
    <property type="entry name" value="Ac_transferase_dom_sf"/>
</dbReference>
<dbReference type="Pfam" id="PF00698">
    <property type="entry name" value="Acyl_transf_1"/>
    <property type="match status" value="2"/>
</dbReference>
<dbReference type="InterPro" id="IPR020806">
    <property type="entry name" value="PKS_PP-bd"/>
</dbReference>
<dbReference type="Pfam" id="PF00109">
    <property type="entry name" value="ketoacyl-synt"/>
    <property type="match status" value="1"/>
</dbReference>
<proteinExistence type="predicted"/>
<keyword evidence="4" id="KW-0511">Multifunctional enzyme</keyword>
<dbReference type="InterPro" id="IPR049900">
    <property type="entry name" value="PKS_mFAS_DH"/>
</dbReference>
<dbReference type="Pfam" id="PF00550">
    <property type="entry name" value="PP-binding"/>
    <property type="match status" value="2"/>
</dbReference>
<sequence>MSLQHYDDVLPNEYWPNEYRDRLRGLSFHALDQTPQTIFVFSGQGSQWRAMGHGLLTEPPFAQTLSAWDQRIFSRLGWSVLEELQRDEADSRLPISWIAQPVVFSVQVALVTLLEHWGVVPDAIIGHSLGELAAAHAAGLLSSEHALHVLCCQNRILEQAAGQGKMLFAAQSAEDIMPWLRSYGDRIALAGTNSPKSCLLSGRDELLDLQHTLEQQGIFCRFLNLDIAFHSRYIAPYADEMEAAIGTLALQPAKCPVYSTVHGQRARAGDQNARYWAYSMTSTVRFVEAMNAVIADGYNHFIEISPHPVMAQAIEECAQAQGAAILSTGTLRRGKADQKELLFSVAMLHRSGYPIDWSRFTSDDRAAVESLLREPETLAPGYDPQARQRIDNAPPSTRLNLLKALVREAVETVSEHEIDSHLLSNESIGFLDLGFSSLMSLNLTRHLSALLQLSLPATTVFDYPNILALSQYLDVCCGGETPWQETAHLILVKPQGLSDEPIAVIGMSCRFPGGANDSDAYWDLLLNGRDVISEIPPDRWDVDAYFDPDPDTPGKTYSRWGGFLSGIGIDQFDARFFGISPKEARALDPQQRLLLEVSWEALENAGIAPRDLRGRPVGVFVGLSTDDYQSMHVWSGDPTRLDGYSVMGSLYCSAGGRLSYVLGLQGPNIAVDTACSSSLSALHLACQSLLRGESEAALVAGVNALLTPHFYIDFSKMRALSPTGHCKTFSDMADGYTRAEGCGVLVLKPLSRAQADGDRILALIPGSAVNQDGASSSMTAPNGLAQQAVMRNALAAADVDPLDLDYIEAHGTGTPLGDPIEVASLAQVYGPGRDQEHPLLIGSAKANIGHLEAGAGMAGLIKIILALQHQTLPPHRLVGELNTHIPWDEFPIRVPTVPVAWPTGGKPRLAAVSAFGFSGTNAHVLVAEAPDTQPQEPMTERDGRACSRYALALSARDDQALWDLATRYQAYFAHTRRSGIALSVPDLCYTANTGREHFDRRLLLSGTSAQAFETGLTAFLDGKDMPGLVAPLSPVRSPRTAQRATDVVFLFSGQGAQYAGMGQALYETHPLFRDTLDQCRDILGPLSGRSLSDLLYGADADHDRLNRTELTQPVLFAFEYALARLWMSWGIAPSALVGHSVGEYVAACLAGVFSLEDGLQLIAKRAQLMQSLPDIGSMAALWCSEDQAYAYLAPFKDRVALAAVNAAQSVVVSGDHQDVLALSKQAQSEGIRVVPLRVSHAFHSPLMEPILDEFAQAAASIRYAPPQLPVVCNVTGRLAADSDLLTPDYWCQHLRQTVRFADSIRTLAEQGHGVFLEIGPAPILTGLGRQSLPEALCLPALKKGEDDWASTLDALGKLYVHGVNIDWKAFESTGPHRKLALPTYPFQRECHWVEPLSPEKAKPQLHPLLDRMVRSPLIDSVLFETTYSPDRIPLLADHQVYGEVVVSGACLVAAILGAAEQAIGEGSICLSHVIFHQALCIPKGQARNVHIAITPQDDGRARVKLISLSEGKDDEGVTHVTCKLHVTDEPPMPLRDWEETSISAQWAPGEPEIGGEALYGLHRRRHIELGPSYRWLESIQVSSHHALGRIERPKGLGDTERYQLHPGLIDTGFGLLVMAMDVDVEESLVPFGMEQFQWHRRPSGSRFWGEARFRETAADNLLGDIHVTDDQGRLVAEIIGLQARQADRQMLLRGLHQDVGDWFYTPIWELQGCQGRQLKGHEPLPSALSDHLQSTMNTAMNQPQMTDHNAAIRQLNRLCCDWVLTAFQRLDTTFSVGDRFALDELMHQLGAIDRHRSYVDCLLSMLVREGLLTETDNGWEVHHLPTFSAPLAATRALIDVYPHLEAEASLVTRCGEALHEVLTGTCDPVNELLFPQGDMTSTARVYRDSPGMRLVQDLLRDTLQTHIRHTPPRRGLRVLEIGAGTGSTTAELLPHLPADRVEYVFTDVSTAFLHVAQTTFADYPFVDYARLDIEQDATAQGLVPHSFDIIIAANVLHATRQLRESLTHIRSLLVPGGLLLLLEGTASQSWIDLIFGMTEGWWRFTDWDIRPDHPLLSSQGWQDLLSVCGYQHPMVITCDADRRHAINQQALVIAQASALQPVDVAEHLGHWLLFADDNGLGQHLAEDLRQAGASVSLVTPGKTFSRNQDGVQIDSDNLQDYRRLFADLAADGVSLRGIVHLWSLNTSSDVDPVTEPREIHLPGWESSLDLFQAVASHSLPHPPKLWWVTRGAMAVDDEALTGLTQAPLWGMVKSLAWEHPEFAPVLVDLDPQGYQDEVAALIDELFSEQGENQVALRGASRHVARLVPRDRAHGATAVAPDVQWSDNRTYLITGGLGGLGLETGQWMVEQGARHLALVGRRHPTTAIENRLSKLREFGADIRFIQADVTQAEAVAQLLAELARTMPPLGGIIHAAGTLDNGPLLEQTPARFEHVLAPKVLGAWYLHHLTRDDPLDFFVMYSSVASLLGPAGQANYAAANAFLDALAHYRRAQGLAGLSLNWGAWSEVGIVARESEGQLLKIRGVETLSPDQGLTALHHVVGTTEAQVGVVPIDWPTILPHIPQTPFFSHFQTQATAALETERSFQEELAASPVEERRALLEGHTIAQINHVLGLSPSEHFEPGAGFFDIGMDSLTSVELRNRLQTMLGCSLSLTLAFDFPNLNALVSHLATLVLDPMESGSPQEPGTDSTSPIRNGSAAIELPDVRQLDQLSESEAEDMLLKELEELDL</sequence>
<feature type="region of interest" description="Disordered" evidence="7">
    <location>
        <begin position="2677"/>
        <end position="2699"/>
    </location>
</feature>
<dbReference type="EMBL" id="MG844357">
    <property type="protein sequence ID" value="AVI26388.1"/>
    <property type="molecule type" value="Genomic_DNA"/>
</dbReference>
<dbReference type="Pfam" id="PF22621">
    <property type="entry name" value="CurL-like_PKS_C"/>
    <property type="match status" value="1"/>
</dbReference>
<feature type="domain" description="Ketosynthase family 3 (KS3)" evidence="9">
    <location>
        <begin position="499"/>
        <end position="928"/>
    </location>
</feature>
<feature type="domain" description="Carrier" evidence="8">
    <location>
        <begin position="2598"/>
        <end position="2673"/>
    </location>
</feature>
<dbReference type="InterPro" id="IPR016035">
    <property type="entry name" value="Acyl_Trfase/lysoPLipase"/>
</dbReference>
<dbReference type="InterPro" id="IPR014031">
    <property type="entry name" value="Ketoacyl_synth_C"/>
</dbReference>
<evidence type="ECO:0000256" key="6">
    <source>
        <dbReference type="PROSITE-ProRule" id="PRU01363"/>
    </source>
</evidence>
<dbReference type="InterPro" id="IPR013968">
    <property type="entry name" value="PKS_KR"/>
</dbReference>
<dbReference type="SMART" id="SM00825">
    <property type="entry name" value="PKS_KS"/>
    <property type="match status" value="1"/>
</dbReference>
<dbReference type="Gene3D" id="3.10.129.110">
    <property type="entry name" value="Polyketide synthase dehydratase"/>
    <property type="match status" value="1"/>
</dbReference>
<evidence type="ECO:0000259" key="9">
    <source>
        <dbReference type="PROSITE" id="PS52004"/>
    </source>
</evidence>
<evidence type="ECO:0000256" key="4">
    <source>
        <dbReference type="ARBA" id="ARBA00023268"/>
    </source>
</evidence>
<dbReference type="InterPro" id="IPR042104">
    <property type="entry name" value="PKS_dehydratase_sf"/>
</dbReference>
<dbReference type="Gene3D" id="3.40.50.150">
    <property type="entry name" value="Vaccinia Virus protein VP39"/>
    <property type="match status" value="1"/>
</dbReference>
<dbReference type="SUPFAM" id="SSF47336">
    <property type="entry name" value="ACP-like"/>
    <property type="match status" value="2"/>
</dbReference>
<evidence type="ECO:0000256" key="3">
    <source>
        <dbReference type="ARBA" id="ARBA00022679"/>
    </source>
</evidence>
<dbReference type="SMART" id="SM00823">
    <property type="entry name" value="PKS_PP"/>
    <property type="match status" value="2"/>
</dbReference>
<dbReference type="InterPro" id="IPR018201">
    <property type="entry name" value="Ketoacyl_synth_AS"/>
</dbReference>
<name>A0A2P1AM86_9BACT</name>
<evidence type="ECO:0000259" key="8">
    <source>
        <dbReference type="PROSITE" id="PS50075"/>
    </source>
</evidence>
<organism evidence="11">
    <name type="scientific">Candidatus Entotheonella serta</name>
    <dbReference type="NCBI Taxonomy" id="1652106"/>
    <lineage>
        <taxon>Bacteria</taxon>
        <taxon>Pseudomonadati</taxon>
        <taxon>Nitrospinota/Tectimicrobiota group</taxon>
        <taxon>Candidatus Tectimicrobiota</taxon>
        <taxon>Candidatus Entotheonellia</taxon>
        <taxon>Candidatus Entotheonellales</taxon>
        <taxon>Candidatus Entotheonellaceae</taxon>
        <taxon>Candidatus Entotheonella</taxon>
    </lineage>
</organism>
<dbReference type="InterPro" id="IPR014043">
    <property type="entry name" value="Acyl_transferase_dom"/>
</dbReference>
<dbReference type="PANTHER" id="PTHR43775:SF37">
    <property type="entry name" value="SI:DKEY-61P9.11"/>
    <property type="match status" value="1"/>
</dbReference>
<dbReference type="SUPFAM" id="SSF52151">
    <property type="entry name" value="FabD/lysophospholipase-like"/>
    <property type="match status" value="2"/>
</dbReference>
<dbReference type="SMART" id="SM00826">
    <property type="entry name" value="PKS_DH"/>
    <property type="match status" value="1"/>
</dbReference>
<dbReference type="PROSITE" id="PS50075">
    <property type="entry name" value="CARRIER"/>
    <property type="match status" value="2"/>
</dbReference>
<dbReference type="GO" id="GO:0031177">
    <property type="term" value="F:phosphopantetheine binding"/>
    <property type="evidence" value="ECO:0007669"/>
    <property type="project" value="InterPro"/>
</dbReference>
<dbReference type="Gene3D" id="3.30.70.3290">
    <property type="match status" value="1"/>
</dbReference>
<feature type="active site" description="Proton acceptor; for dehydratase activity" evidence="6">
    <location>
        <position position="1438"/>
    </location>
</feature>
<dbReference type="FunFam" id="3.40.47.10:FF:000019">
    <property type="entry name" value="Polyketide synthase type I"/>
    <property type="match status" value="1"/>
</dbReference>
<evidence type="ECO:0000259" key="10">
    <source>
        <dbReference type="PROSITE" id="PS52019"/>
    </source>
</evidence>
<dbReference type="InterPro" id="IPR049551">
    <property type="entry name" value="PKS_DH_C"/>
</dbReference>
<dbReference type="Gene3D" id="1.10.1200.10">
    <property type="entry name" value="ACP-like"/>
    <property type="match status" value="2"/>
</dbReference>
<dbReference type="InterPro" id="IPR016039">
    <property type="entry name" value="Thiolase-like"/>
</dbReference>
<reference evidence="11" key="1">
    <citation type="journal article" date="2018" name="Proc. Natl. Acad. Sci. U.S.A.">
        <title>Single-bacterial genomics validates rich and varied specialized metabolism of uncultivated Entotheonella sponge symbionts.</title>
        <authorList>
            <person name="Mori T."/>
            <person name="Cahn J.K.B."/>
            <person name="Wilson M.C."/>
            <person name="Meoded R.A."/>
            <person name="Wiebach V."/>
            <person name="Martinez A.F.C."/>
            <person name="Helfrich E.J.N."/>
            <person name="Albersmeier A."/>
            <person name="Wibberg D."/>
            <person name="Datwyler S."/>
            <person name="Keren R."/>
            <person name="Lavy A."/>
            <person name="Ruckert C."/>
            <person name="Ilan M."/>
            <person name="Kalinowski J."/>
            <person name="Matsunaga S."/>
            <person name="Takeyama H."/>
            <person name="Piel J."/>
        </authorList>
    </citation>
    <scope>NUCLEOTIDE SEQUENCE</scope>
    <source>
        <strain evidence="11">TSWB1</strain>
    </source>
</reference>
<dbReference type="SUPFAM" id="SSF51735">
    <property type="entry name" value="NAD(P)-binding Rossmann-fold domains"/>
    <property type="match status" value="2"/>
</dbReference>
<dbReference type="InterPro" id="IPR013217">
    <property type="entry name" value="Methyltransf_12"/>
</dbReference>
<dbReference type="InterPro" id="IPR029063">
    <property type="entry name" value="SAM-dependent_MTases_sf"/>
</dbReference>
<dbReference type="Pfam" id="PF08659">
    <property type="entry name" value="KR"/>
    <property type="match status" value="1"/>
</dbReference>
<feature type="domain" description="PKS/mFAS DH" evidence="10">
    <location>
        <begin position="1406"/>
        <end position="1692"/>
    </location>
</feature>
<dbReference type="GO" id="GO:0006633">
    <property type="term" value="P:fatty acid biosynthetic process"/>
    <property type="evidence" value="ECO:0007669"/>
    <property type="project" value="InterPro"/>
</dbReference>
<dbReference type="Pfam" id="PF21089">
    <property type="entry name" value="PKS_DH_N"/>
    <property type="match status" value="1"/>
</dbReference>
<feature type="region of interest" description="N-terminal hotdog fold" evidence="6">
    <location>
        <begin position="1406"/>
        <end position="1531"/>
    </location>
</feature>
<dbReference type="Gene3D" id="3.40.47.10">
    <property type="match status" value="1"/>
</dbReference>
<dbReference type="SMART" id="SM01294">
    <property type="entry name" value="PKS_PP_betabranch"/>
    <property type="match status" value="1"/>
</dbReference>
<dbReference type="SMART" id="SM00822">
    <property type="entry name" value="PKS_KR"/>
    <property type="match status" value="1"/>
</dbReference>
<dbReference type="PANTHER" id="PTHR43775">
    <property type="entry name" value="FATTY ACID SYNTHASE"/>
    <property type="match status" value="1"/>
</dbReference>
<gene>
    <name evidence="11" type="primary">tnaA</name>
</gene>
<dbReference type="InterPro" id="IPR009081">
    <property type="entry name" value="PP-bd_ACP"/>
</dbReference>
<evidence type="ECO:0000256" key="2">
    <source>
        <dbReference type="ARBA" id="ARBA00022553"/>
    </source>
</evidence>
<evidence type="ECO:0000256" key="5">
    <source>
        <dbReference type="ARBA" id="ARBA00054155"/>
    </source>
</evidence>
<dbReference type="Pfam" id="PF21394">
    <property type="entry name" value="Beta-ketacyl_N"/>
    <property type="match status" value="1"/>
</dbReference>
<dbReference type="SUPFAM" id="SSF55048">
    <property type="entry name" value="Probable ACP-binding domain of malonyl-CoA ACP transacylase"/>
    <property type="match status" value="1"/>
</dbReference>
<dbReference type="InterPro" id="IPR050091">
    <property type="entry name" value="PKS_NRPS_Biosynth_Enz"/>
</dbReference>
<dbReference type="InterPro" id="IPR016036">
    <property type="entry name" value="Malonyl_transacylase_ACP-bd"/>
</dbReference>
<dbReference type="CDD" id="cd08955">
    <property type="entry name" value="KR_2_FAS_SDR_x"/>
    <property type="match status" value="1"/>
</dbReference>
<comment type="function">
    <text evidence="5">Involved in production of the polyketide antibiotic thailandamide.</text>
</comment>
<feature type="compositionally biased region" description="Polar residues" evidence="7">
    <location>
        <begin position="2680"/>
        <end position="2694"/>
    </location>
</feature>
<evidence type="ECO:0000313" key="11">
    <source>
        <dbReference type="EMBL" id="AVI26388.1"/>
    </source>
</evidence>
<protein>
    <submittedName>
        <fullName evidence="11">Polyketide synthase</fullName>
    </submittedName>
</protein>
<dbReference type="CDD" id="cd02440">
    <property type="entry name" value="AdoMet_MTases"/>
    <property type="match status" value="1"/>
</dbReference>
<feature type="active site" description="Proton donor; for dehydratase activity" evidence="6">
    <location>
        <position position="1610"/>
    </location>
</feature>
<dbReference type="InterPro" id="IPR049490">
    <property type="entry name" value="C883_1060-like_KR_N"/>
</dbReference>
<dbReference type="GO" id="GO:0004315">
    <property type="term" value="F:3-oxoacyl-[acyl-carrier-protein] synthase activity"/>
    <property type="evidence" value="ECO:0007669"/>
    <property type="project" value="InterPro"/>
</dbReference>
<dbReference type="CDD" id="cd00833">
    <property type="entry name" value="PKS"/>
    <property type="match status" value="1"/>
</dbReference>
<keyword evidence="2" id="KW-0597">Phosphoprotein</keyword>
<dbReference type="InterPro" id="IPR006162">
    <property type="entry name" value="Ppantetheine_attach_site"/>
</dbReference>
<dbReference type="PROSITE" id="PS52019">
    <property type="entry name" value="PKS_MFAS_DH"/>
    <property type="match status" value="1"/>
</dbReference>
<evidence type="ECO:0000256" key="1">
    <source>
        <dbReference type="ARBA" id="ARBA00022450"/>
    </source>
</evidence>
<keyword evidence="3" id="KW-0808">Transferase</keyword>
<feature type="region of interest" description="C-terminal hotdog fold" evidence="6">
    <location>
        <begin position="1550"/>
        <end position="1692"/>
    </location>
</feature>
<dbReference type="Gene3D" id="3.40.366.10">
    <property type="entry name" value="Malonyl-Coenzyme A Acyl Carrier Protein, domain 2"/>
    <property type="match status" value="2"/>
</dbReference>
<dbReference type="InterPro" id="IPR020807">
    <property type="entry name" value="PKS_DH"/>
</dbReference>
<dbReference type="PROSITE" id="PS00606">
    <property type="entry name" value="KS3_1"/>
    <property type="match status" value="1"/>
</dbReference>
<dbReference type="PROSITE" id="PS52004">
    <property type="entry name" value="KS3_2"/>
    <property type="match status" value="1"/>
</dbReference>
<dbReference type="InterPro" id="IPR014030">
    <property type="entry name" value="Ketoacyl_synth_N"/>
</dbReference>
<evidence type="ECO:0000256" key="7">
    <source>
        <dbReference type="SAM" id="MobiDB-lite"/>
    </source>
</evidence>
<feature type="domain" description="Carrier" evidence="8">
    <location>
        <begin position="400"/>
        <end position="477"/>
    </location>
</feature>
<dbReference type="SUPFAM" id="SSF53901">
    <property type="entry name" value="Thiolase-like"/>
    <property type="match status" value="1"/>
</dbReference>
<dbReference type="SMART" id="SM00827">
    <property type="entry name" value="PKS_AT"/>
    <property type="match status" value="2"/>
</dbReference>
<dbReference type="InterPro" id="IPR020841">
    <property type="entry name" value="PKS_Beta-ketoAc_synthase_dom"/>
</dbReference>
<dbReference type="InterPro" id="IPR036736">
    <property type="entry name" value="ACP-like_sf"/>
</dbReference>
<keyword evidence="1" id="KW-0596">Phosphopantetheine</keyword>
<dbReference type="Gene3D" id="3.30.70.250">
    <property type="entry name" value="Malonyl-CoA ACP transacylase, ACP-binding"/>
    <property type="match status" value="1"/>
</dbReference>
<dbReference type="InterPro" id="IPR049552">
    <property type="entry name" value="PKS_DH_N"/>
</dbReference>